<evidence type="ECO:0000256" key="6">
    <source>
        <dbReference type="SAM" id="Phobius"/>
    </source>
</evidence>
<dbReference type="Pfam" id="PF07690">
    <property type="entry name" value="MFS_1"/>
    <property type="match status" value="1"/>
</dbReference>
<sequence>MHRPSLEKVDDTVMVELADDLKHGEQLVDSRPDILQSLSQDDMARLEKKLVRKLDIRLLPILILLFILNILDRNAIANARLGGLEEDLGLTQKQYQTAVMAVWAGYISMMIPSNMLLSVIKPRIYLPVCVAVWGLVAGASGFTQNFAGIVVVRFLTGVTEAPYFVGKLQTRTSDDRCMMKAIANAEQARNELPVRISIFYSGYTLSSAFGGLIAAGIIGNMDGVGGYASWRWLFLIEGAVTVICAVPAYWILPNYPATTKWLSEQERALAVWRLSIEADGEEDTVQGSVWKGLKEACSDLKVWLLVIIQTGAVMGMSFTYFFPSIVATLGYPRVETLLLTAPPYFAAFIFAIANSWHSGKTLERGWHITIACCIGIVGQITAMSTTVIGARYFAFFLCAMGAFSAFQVILSWVSSTIPRPKAKRAVAIAMATAISNGVGNIPTAYLYPTENAPLYRMGSIVLTCALAVCATASVTLKFWLKRLNRQASARDAESNAPLTTFRYIT</sequence>
<feature type="transmembrane region" description="Helical" evidence="6">
    <location>
        <begin position="302"/>
        <end position="322"/>
    </location>
</feature>
<feature type="transmembrane region" description="Helical" evidence="6">
    <location>
        <begin position="334"/>
        <end position="353"/>
    </location>
</feature>
<name>A0ABR0RX76_9EURO</name>
<dbReference type="PANTHER" id="PTHR43791">
    <property type="entry name" value="PERMEASE-RELATED"/>
    <property type="match status" value="1"/>
</dbReference>
<comment type="subcellular location">
    <subcellularLocation>
        <location evidence="1">Membrane</location>
        <topology evidence="1">Multi-pass membrane protein</topology>
    </subcellularLocation>
</comment>
<dbReference type="PANTHER" id="PTHR43791:SF20">
    <property type="entry name" value="TRANSPORTER, PUTATIVE (AFU_ORTHOLOGUE AFUA_3G14670)-RELATED"/>
    <property type="match status" value="1"/>
</dbReference>
<dbReference type="InterPro" id="IPR020846">
    <property type="entry name" value="MFS_dom"/>
</dbReference>
<evidence type="ECO:0000259" key="7">
    <source>
        <dbReference type="PROSITE" id="PS50850"/>
    </source>
</evidence>
<dbReference type="Proteomes" id="UP001334248">
    <property type="component" value="Unassembled WGS sequence"/>
</dbReference>
<keyword evidence="4 6" id="KW-1133">Transmembrane helix</keyword>
<feature type="transmembrane region" description="Helical" evidence="6">
    <location>
        <begin position="198"/>
        <end position="218"/>
    </location>
</feature>
<feature type="transmembrane region" description="Helical" evidence="6">
    <location>
        <begin position="54"/>
        <end position="71"/>
    </location>
</feature>
<feature type="domain" description="Major facilitator superfamily (MFS) profile" evidence="7">
    <location>
        <begin position="58"/>
        <end position="485"/>
    </location>
</feature>
<dbReference type="InterPro" id="IPR011701">
    <property type="entry name" value="MFS"/>
</dbReference>
<feature type="transmembrane region" description="Helical" evidence="6">
    <location>
        <begin position="365"/>
        <end position="386"/>
    </location>
</feature>
<feature type="transmembrane region" description="Helical" evidence="6">
    <location>
        <begin position="425"/>
        <end position="447"/>
    </location>
</feature>
<dbReference type="RefSeq" id="XP_064733296.1">
    <property type="nucleotide sequence ID" value="XM_064870843.1"/>
</dbReference>
<dbReference type="GeneID" id="89995859"/>
<accession>A0ABR0RX76</accession>
<evidence type="ECO:0000256" key="2">
    <source>
        <dbReference type="ARBA" id="ARBA00022448"/>
    </source>
</evidence>
<keyword evidence="2" id="KW-0813">Transport</keyword>
<dbReference type="PROSITE" id="PS50850">
    <property type="entry name" value="MFS"/>
    <property type="match status" value="1"/>
</dbReference>
<evidence type="ECO:0000256" key="1">
    <source>
        <dbReference type="ARBA" id="ARBA00004141"/>
    </source>
</evidence>
<gene>
    <name evidence="8" type="ORF">PMZ80_002410</name>
</gene>
<organism evidence="8 9">
    <name type="scientific">Knufia obscura</name>
    <dbReference type="NCBI Taxonomy" id="1635080"/>
    <lineage>
        <taxon>Eukaryota</taxon>
        <taxon>Fungi</taxon>
        <taxon>Dikarya</taxon>
        <taxon>Ascomycota</taxon>
        <taxon>Pezizomycotina</taxon>
        <taxon>Eurotiomycetes</taxon>
        <taxon>Chaetothyriomycetidae</taxon>
        <taxon>Chaetothyriales</taxon>
        <taxon>Trichomeriaceae</taxon>
        <taxon>Knufia</taxon>
    </lineage>
</organism>
<feature type="transmembrane region" description="Helical" evidence="6">
    <location>
        <begin position="98"/>
        <end position="117"/>
    </location>
</feature>
<keyword evidence="5 6" id="KW-0472">Membrane</keyword>
<dbReference type="SUPFAM" id="SSF103473">
    <property type="entry name" value="MFS general substrate transporter"/>
    <property type="match status" value="1"/>
</dbReference>
<evidence type="ECO:0000256" key="4">
    <source>
        <dbReference type="ARBA" id="ARBA00022989"/>
    </source>
</evidence>
<feature type="transmembrane region" description="Helical" evidence="6">
    <location>
        <begin position="392"/>
        <end position="413"/>
    </location>
</feature>
<dbReference type="EMBL" id="JAVHJV010000002">
    <property type="protein sequence ID" value="KAK5945206.1"/>
    <property type="molecule type" value="Genomic_DNA"/>
</dbReference>
<feature type="transmembrane region" description="Helical" evidence="6">
    <location>
        <begin position="230"/>
        <end position="252"/>
    </location>
</feature>
<keyword evidence="9" id="KW-1185">Reference proteome</keyword>
<keyword evidence="3 6" id="KW-0812">Transmembrane</keyword>
<evidence type="ECO:0000313" key="9">
    <source>
        <dbReference type="Proteomes" id="UP001334248"/>
    </source>
</evidence>
<evidence type="ECO:0000256" key="5">
    <source>
        <dbReference type="ARBA" id="ARBA00023136"/>
    </source>
</evidence>
<dbReference type="Gene3D" id="1.20.1250.20">
    <property type="entry name" value="MFS general substrate transporter like domains"/>
    <property type="match status" value="2"/>
</dbReference>
<reference evidence="8 9" key="1">
    <citation type="journal article" date="2023" name="Res Sq">
        <title>Genomic and morphological characterization of Knufia obscura isolated from the Mars 2020 spacecraft assembly facility.</title>
        <authorList>
            <person name="Chander A.M."/>
            <person name="Teixeira M.M."/>
            <person name="Singh N.K."/>
            <person name="Williams M.P."/>
            <person name="Parker C.W."/>
            <person name="Leo P."/>
            <person name="Stajich J.E."/>
            <person name="Torok T."/>
            <person name="Tighe S."/>
            <person name="Mason C.E."/>
            <person name="Venkateswaran K."/>
        </authorList>
    </citation>
    <scope>NUCLEOTIDE SEQUENCE [LARGE SCALE GENOMIC DNA]</scope>
    <source>
        <strain evidence="8 9">CCFEE 5817</strain>
    </source>
</reference>
<proteinExistence type="predicted"/>
<protein>
    <recommendedName>
        <fullName evidence="7">Major facilitator superfamily (MFS) profile domain-containing protein</fullName>
    </recommendedName>
</protein>
<evidence type="ECO:0000313" key="8">
    <source>
        <dbReference type="EMBL" id="KAK5945206.1"/>
    </source>
</evidence>
<comment type="caution">
    <text evidence="8">The sequence shown here is derived from an EMBL/GenBank/DDBJ whole genome shotgun (WGS) entry which is preliminary data.</text>
</comment>
<evidence type="ECO:0000256" key="3">
    <source>
        <dbReference type="ARBA" id="ARBA00022692"/>
    </source>
</evidence>
<feature type="transmembrane region" description="Helical" evidence="6">
    <location>
        <begin position="459"/>
        <end position="480"/>
    </location>
</feature>
<dbReference type="InterPro" id="IPR036259">
    <property type="entry name" value="MFS_trans_sf"/>
</dbReference>